<protein>
    <submittedName>
        <fullName evidence="2">Uncharacterized protein</fullName>
    </submittedName>
</protein>
<name>A0A1G6EEP3_9HYPH</name>
<evidence type="ECO:0000313" key="3">
    <source>
        <dbReference type="Proteomes" id="UP000199071"/>
    </source>
</evidence>
<evidence type="ECO:0000313" key="2">
    <source>
        <dbReference type="EMBL" id="SDB55852.1"/>
    </source>
</evidence>
<dbReference type="OrthoDB" id="2583024at2"/>
<reference evidence="2 3" key="1">
    <citation type="submission" date="2016-10" db="EMBL/GenBank/DDBJ databases">
        <authorList>
            <person name="de Groot N.N."/>
        </authorList>
    </citation>
    <scope>NUCLEOTIDE SEQUENCE [LARGE SCALE GENOMIC DNA]</scope>
    <source>
        <strain evidence="2 3">ATCC 35022</strain>
    </source>
</reference>
<dbReference type="Proteomes" id="UP000199071">
    <property type="component" value="Unassembled WGS sequence"/>
</dbReference>
<organism evidence="2 3">
    <name type="scientific">Bauldia litoralis</name>
    <dbReference type="NCBI Taxonomy" id="665467"/>
    <lineage>
        <taxon>Bacteria</taxon>
        <taxon>Pseudomonadati</taxon>
        <taxon>Pseudomonadota</taxon>
        <taxon>Alphaproteobacteria</taxon>
        <taxon>Hyphomicrobiales</taxon>
        <taxon>Kaistiaceae</taxon>
        <taxon>Bauldia</taxon>
    </lineage>
</organism>
<keyword evidence="3" id="KW-1185">Reference proteome</keyword>
<feature type="chain" id="PRO_5011672065" evidence="1">
    <location>
        <begin position="22"/>
        <end position="139"/>
    </location>
</feature>
<feature type="signal peptide" evidence="1">
    <location>
        <begin position="1"/>
        <end position="21"/>
    </location>
</feature>
<dbReference type="RefSeq" id="WP_090880333.1">
    <property type="nucleotide sequence ID" value="NZ_FMXQ01000012.1"/>
</dbReference>
<keyword evidence="1" id="KW-0732">Signal</keyword>
<sequence>MDRRLFLAGLASIAVPSAVAAAEVVRLRDLYNKDLSFSDLATTMEGELITVSGFMAPPLKAESRFFVLTTRPMAVCPFCESEAEWPNDILAVYTKRLLKVVPFNVPLLARGKLELGAVKDEETGFVSRVRIVDATYERG</sequence>
<dbReference type="AlphaFoldDB" id="A0A1G6EEP3"/>
<evidence type="ECO:0000256" key="1">
    <source>
        <dbReference type="SAM" id="SignalP"/>
    </source>
</evidence>
<gene>
    <name evidence="2" type="ORF">SAMN02982931_04406</name>
</gene>
<dbReference type="EMBL" id="FMXQ01000012">
    <property type="protein sequence ID" value="SDB55852.1"/>
    <property type="molecule type" value="Genomic_DNA"/>
</dbReference>
<accession>A0A1G6EEP3</accession>
<dbReference type="STRING" id="665467.SAMN02982931_04406"/>
<proteinExistence type="predicted"/>